<sequence length="294" mass="32116">MLRFDIEPAIEQKCRLSRESGNPEIFPNQFHDSNKRKIDQSASVEEIAMQGKVILVTGGARRVGAATCRRLHAQGANLAVHYRSSIEEAQALQAELNQVRSNSVALFQADLLDTARLPQLVAETVERFGKLDALVNNASSFFSTPLGAITEEMWDDLMGSNLKAPLFLSQATAPELRKQHGCIVNIVDIHSEWPLKNYVVYNAAKGGLASLTRSLAQELAPEVRVNGISPGPILWPEAGVWADEASRQHIIGRTLLKRTGEPDDIARTVAFLISDAPYITGQIIAVDGGRSVNL</sequence>
<comment type="similarity">
    <text evidence="1">Belongs to the short-chain dehydrogenases/reductases (SDR) family.</text>
</comment>
<dbReference type="PANTHER" id="PTHR43639:SF1">
    <property type="entry name" value="SHORT-CHAIN DEHYDROGENASE_REDUCTASE FAMILY PROTEIN"/>
    <property type="match status" value="1"/>
</dbReference>
<dbReference type="InterPro" id="IPR002347">
    <property type="entry name" value="SDR_fam"/>
</dbReference>
<dbReference type="SUPFAM" id="SSF51735">
    <property type="entry name" value="NAD(P)-binding Rossmann-fold domains"/>
    <property type="match status" value="1"/>
</dbReference>
<dbReference type="NCBIfam" id="NF006598">
    <property type="entry name" value="PRK09135.1"/>
    <property type="match status" value="1"/>
</dbReference>
<proteinExistence type="inferred from homology"/>
<protein>
    <submittedName>
        <fullName evidence="3">Pteridine reductase</fullName>
    </submittedName>
</protein>
<gene>
    <name evidence="3" type="ORF">SAMN05216417_104185</name>
</gene>
<name>A0A1I7GEZ3_9PROT</name>
<dbReference type="Pfam" id="PF13561">
    <property type="entry name" value="adh_short_C2"/>
    <property type="match status" value="1"/>
</dbReference>
<dbReference type="Proteomes" id="UP000182649">
    <property type="component" value="Unassembled WGS sequence"/>
</dbReference>
<dbReference type="PANTHER" id="PTHR43639">
    <property type="entry name" value="OXIDOREDUCTASE, SHORT-CHAIN DEHYDROGENASE/REDUCTASE FAMILY (AFU_ORTHOLOGUE AFUA_5G02870)"/>
    <property type="match status" value="1"/>
</dbReference>
<accession>A0A1I7GEZ3</accession>
<dbReference type="GO" id="GO:0016491">
    <property type="term" value="F:oxidoreductase activity"/>
    <property type="evidence" value="ECO:0007669"/>
    <property type="project" value="UniProtKB-KW"/>
</dbReference>
<dbReference type="AlphaFoldDB" id="A0A1I7GEZ3"/>
<organism evidence="3 4">
    <name type="scientific">Nitrosospira multiformis</name>
    <dbReference type="NCBI Taxonomy" id="1231"/>
    <lineage>
        <taxon>Bacteria</taxon>
        <taxon>Pseudomonadati</taxon>
        <taxon>Pseudomonadota</taxon>
        <taxon>Betaproteobacteria</taxon>
        <taxon>Nitrosomonadales</taxon>
        <taxon>Nitrosomonadaceae</taxon>
        <taxon>Nitrosospira</taxon>
    </lineage>
</organism>
<dbReference type="Gene3D" id="3.40.50.720">
    <property type="entry name" value="NAD(P)-binding Rossmann-like Domain"/>
    <property type="match status" value="1"/>
</dbReference>
<keyword evidence="2" id="KW-0560">Oxidoreductase</keyword>
<evidence type="ECO:0000256" key="2">
    <source>
        <dbReference type="ARBA" id="ARBA00023002"/>
    </source>
</evidence>
<dbReference type="PRINTS" id="PR00081">
    <property type="entry name" value="GDHRDH"/>
</dbReference>
<dbReference type="PRINTS" id="PR00080">
    <property type="entry name" value="SDRFAMILY"/>
</dbReference>
<evidence type="ECO:0000313" key="4">
    <source>
        <dbReference type="Proteomes" id="UP000182649"/>
    </source>
</evidence>
<evidence type="ECO:0000313" key="3">
    <source>
        <dbReference type="EMBL" id="SFU46983.1"/>
    </source>
</evidence>
<dbReference type="PROSITE" id="PS00061">
    <property type="entry name" value="ADH_SHORT"/>
    <property type="match status" value="1"/>
</dbReference>
<dbReference type="FunFam" id="3.40.50.720:FF:000084">
    <property type="entry name" value="Short-chain dehydrogenase reductase"/>
    <property type="match status" value="1"/>
</dbReference>
<evidence type="ECO:0000256" key="1">
    <source>
        <dbReference type="ARBA" id="ARBA00006484"/>
    </source>
</evidence>
<dbReference type="EMBL" id="FPBZ01000004">
    <property type="protein sequence ID" value="SFU46983.1"/>
    <property type="molecule type" value="Genomic_DNA"/>
</dbReference>
<reference evidence="3 4" key="1">
    <citation type="submission" date="2016-10" db="EMBL/GenBank/DDBJ databases">
        <authorList>
            <person name="de Groot N.N."/>
        </authorList>
    </citation>
    <scope>NUCLEOTIDE SEQUENCE [LARGE SCALE GENOMIC DNA]</scope>
    <source>
        <strain evidence="3 4">Nl14</strain>
    </source>
</reference>
<dbReference type="InterPro" id="IPR020904">
    <property type="entry name" value="Sc_DH/Rdtase_CS"/>
</dbReference>
<dbReference type="InterPro" id="IPR036291">
    <property type="entry name" value="NAD(P)-bd_dom_sf"/>
</dbReference>
<dbReference type="CDD" id="cd05357">
    <property type="entry name" value="PR_SDR_c"/>
    <property type="match status" value="1"/>
</dbReference>